<dbReference type="NCBIfam" id="TIGR00275">
    <property type="entry name" value="aminoacetone oxidase family FAD-binding enzyme"/>
    <property type="match status" value="1"/>
</dbReference>
<dbReference type="PANTHER" id="PTHR42887:SF2">
    <property type="entry name" value="OS12G0638800 PROTEIN"/>
    <property type="match status" value="1"/>
</dbReference>
<dbReference type="InterPro" id="IPR004792">
    <property type="entry name" value="BaiN-like"/>
</dbReference>
<reference evidence="7 8" key="1">
    <citation type="submission" date="2016-10" db="EMBL/GenBank/DDBJ databases">
        <authorList>
            <person name="de Groot N.N."/>
        </authorList>
    </citation>
    <scope>NUCLEOTIDE SEQUENCE [LARGE SCALE GENOMIC DNA]</scope>
    <source>
        <strain evidence="7 8">DSM 4180</strain>
    </source>
</reference>
<protein>
    <recommendedName>
        <fullName evidence="9">Aminoacetone oxidase family FAD-binding enzyme</fullName>
    </recommendedName>
</protein>
<dbReference type="InterPro" id="IPR057661">
    <property type="entry name" value="RsdA/BaiN/AoA(So)_Rossmann"/>
</dbReference>
<keyword evidence="8" id="KW-1185">Reference proteome</keyword>
<dbReference type="Pfam" id="PF22780">
    <property type="entry name" value="HI0933_like_1st"/>
    <property type="match status" value="1"/>
</dbReference>
<evidence type="ECO:0000256" key="1">
    <source>
        <dbReference type="ARBA" id="ARBA00001974"/>
    </source>
</evidence>
<dbReference type="Gene3D" id="1.10.8.260">
    <property type="entry name" value="HI0933 insert domain-like"/>
    <property type="match status" value="1"/>
</dbReference>
<feature type="domain" description="RsdA/BaiN/AoA(So)-like insert" evidence="6">
    <location>
        <begin position="193"/>
        <end position="342"/>
    </location>
</feature>
<evidence type="ECO:0000259" key="6">
    <source>
        <dbReference type="Pfam" id="PF22780"/>
    </source>
</evidence>
<keyword evidence="4" id="KW-1133">Transmembrane helix</keyword>
<comment type="cofactor">
    <cofactor evidence="1">
        <name>FAD</name>
        <dbReference type="ChEBI" id="CHEBI:57692"/>
    </cofactor>
</comment>
<dbReference type="SUPFAM" id="SSF160996">
    <property type="entry name" value="HI0933 insert domain-like"/>
    <property type="match status" value="1"/>
</dbReference>
<evidence type="ECO:0000259" key="5">
    <source>
        <dbReference type="Pfam" id="PF03486"/>
    </source>
</evidence>
<dbReference type="Gene3D" id="2.40.30.10">
    <property type="entry name" value="Translation factors"/>
    <property type="match status" value="1"/>
</dbReference>
<dbReference type="EMBL" id="FOUO01000005">
    <property type="protein sequence ID" value="SFM42216.1"/>
    <property type="molecule type" value="Genomic_DNA"/>
</dbReference>
<name>A0A1I4QR90_ECTMO</name>
<keyword evidence="4" id="KW-0812">Transmembrane</keyword>
<dbReference type="InterPro" id="IPR036188">
    <property type="entry name" value="FAD/NAD-bd_sf"/>
</dbReference>
<dbReference type="RefSeq" id="WP_280521883.1">
    <property type="nucleotide sequence ID" value="NZ_FOUO01000005.1"/>
</dbReference>
<keyword evidence="4" id="KW-0472">Membrane</keyword>
<organism evidence="7 8">
    <name type="scientific">Ectothiorhodospira mobilis</name>
    <dbReference type="NCBI Taxonomy" id="195064"/>
    <lineage>
        <taxon>Bacteria</taxon>
        <taxon>Pseudomonadati</taxon>
        <taxon>Pseudomonadota</taxon>
        <taxon>Gammaproteobacteria</taxon>
        <taxon>Chromatiales</taxon>
        <taxon>Ectothiorhodospiraceae</taxon>
        <taxon>Ectothiorhodospira</taxon>
    </lineage>
</organism>
<evidence type="ECO:0000256" key="4">
    <source>
        <dbReference type="SAM" id="Phobius"/>
    </source>
</evidence>
<dbReference type="Proteomes" id="UP000199556">
    <property type="component" value="Unassembled WGS sequence"/>
</dbReference>
<dbReference type="AlphaFoldDB" id="A0A1I4QR90"/>
<evidence type="ECO:0000313" key="7">
    <source>
        <dbReference type="EMBL" id="SFM42216.1"/>
    </source>
</evidence>
<evidence type="ECO:0000256" key="2">
    <source>
        <dbReference type="ARBA" id="ARBA00022630"/>
    </source>
</evidence>
<evidence type="ECO:0000256" key="3">
    <source>
        <dbReference type="ARBA" id="ARBA00022827"/>
    </source>
</evidence>
<dbReference type="InterPro" id="IPR055178">
    <property type="entry name" value="RsdA/BaiN/AoA(So)-like_dom"/>
</dbReference>
<evidence type="ECO:0000313" key="8">
    <source>
        <dbReference type="Proteomes" id="UP000199556"/>
    </source>
</evidence>
<feature type="domain" description="RsdA/BaiN/AoA(So)-like Rossmann fold-like" evidence="5">
    <location>
        <begin position="11"/>
        <end position="395"/>
    </location>
</feature>
<dbReference type="STRING" id="195064.SAMN05421721_10563"/>
<dbReference type="SUPFAM" id="SSF51905">
    <property type="entry name" value="FAD/NAD(P)-binding domain"/>
    <property type="match status" value="1"/>
</dbReference>
<dbReference type="PANTHER" id="PTHR42887">
    <property type="entry name" value="OS12G0638800 PROTEIN"/>
    <property type="match status" value="1"/>
</dbReference>
<sequence length="399" mass="42822">MSHAPGNAHYDLVVLGAGASGLMCAAVAGARGLRVLVLEKTRQAGRKILLSGGGRCNFTNRDVGPEHYLCRNPHFVKSALSRYTPWDFLALVERHGIPYHEREHGRLFCDRSARDIVRMLLAECADAGVEIRTRAPAVEVHAGPPHQVVTPAGMVTCDALAVATGGCSFPTTGTTGFGLDLARQLGLPVQPPRPGLVPLTLEGRALERIRDLSGIALKATVRVGDHAFTENLLFTHRGLSGPAVLQASSYWRPGEPVAIDLFPGMDLEALLDAQRRTHPRRMLQTLLARHLTRRVARCWCSHWVEDQPLGQMGQAAVRQVVSACQSWTVWPAGTEGYGAAEVTVGGVDTDAVSSKTLACHDHPGIHFIGETLDVTGQLGGYNFQWAWASGHAAGSLVGA</sequence>
<feature type="transmembrane region" description="Helical" evidence="4">
    <location>
        <begin position="12"/>
        <end position="37"/>
    </location>
</feature>
<dbReference type="InterPro" id="IPR023166">
    <property type="entry name" value="BaiN-like_dom_sf"/>
</dbReference>
<dbReference type="Pfam" id="PF03486">
    <property type="entry name" value="HI0933_like"/>
    <property type="match status" value="1"/>
</dbReference>
<proteinExistence type="predicted"/>
<accession>A0A1I4QR90</accession>
<dbReference type="Gene3D" id="3.50.50.60">
    <property type="entry name" value="FAD/NAD(P)-binding domain"/>
    <property type="match status" value="1"/>
</dbReference>
<gene>
    <name evidence="7" type="ORF">SAMN05421721_10563</name>
</gene>
<keyword evidence="2" id="KW-0285">Flavoprotein</keyword>
<evidence type="ECO:0008006" key="9">
    <source>
        <dbReference type="Google" id="ProtNLM"/>
    </source>
</evidence>
<keyword evidence="3" id="KW-0274">FAD</keyword>